<name>A0A923M611_9BURK</name>
<sequence length="485" mass="50627">MGFLLTLVRHPMFLFVSLALGVGAWAIWPGIAKPLSAVSFAYLSLLNMGAVPLLVVAVFLGVRRMFTLPQAIPRLLALAFGGALVMFFAALVGASLADLTNAGGSIPPQDIRKLGSMSLTSESIASVSLKPDDNAAPVEKKQRAAIDNFFAALAFGSLPAILICALFFAVAFAAQPHAKARGLQAQFEPIYRTLELLIDRLNDFLPVVAFALAASIASAASSDGMALMQSFLLPYFATVLVAVMVAAYAMALHVGQSPFAVLEALRKPIVVSLFASGPAAAIPGFIQAMCNELGFRRDLVEFTAPLAPAFLRVGEAVFFAVMAVFVANLYGRDPVPSELVVIALASTAAAFISVNVTGVKSLAVGSVVLAYLDLPIDALLPAFVIAEVVCEGPRNVLSMLMAGALLAVVSRGLPSEQAPKPMLSTVIPSERVRVVLTRGRAAVATVLVGLCMATVYLAGVGAGARKAQSHKVPDPTGVKQPARSN</sequence>
<dbReference type="Proteomes" id="UP000596827">
    <property type="component" value="Unassembled WGS sequence"/>
</dbReference>
<proteinExistence type="inferred from homology"/>
<dbReference type="RefSeq" id="WP_187080961.1">
    <property type="nucleotide sequence ID" value="NZ_JACORU010000002.1"/>
</dbReference>
<evidence type="ECO:0000256" key="6">
    <source>
        <dbReference type="ARBA" id="ARBA00023136"/>
    </source>
</evidence>
<comment type="caution">
    <text evidence="8">The sequence shown here is derived from an EMBL/GenBank/DDBJ whole genome shotgun (WGS) entry which is preliminary data.</text>
</comment>
<evidence type="ECO:0000256" key="1">
    <source>
        <dbReference type="ARBA" id="ARBA00004141"/>
    </source>
</evidence>
<feature type="transmembrane region" description="Helical" evidence="7">
    <location>
        <begin position="396"/>
        <end position="413"/>
    </location>
</feature>
<evidence type="ECO:0000256" key="3">
    <source>
        <dbReference type="ARBA" id="ARBA00022448"/>
    </source>
</evidence>
<dbReference type="Gene3D" id="1.10.3860.10">
    <property type="entry name" value="Sodium:dicarboxylate symporter"/>
    <property type="match status" value="1"/>
</dbReference>
<evidence type="ECO:0000256" key="7">
    <source>
        <dbReference type="SAM" id="Phobius"/>
    </source>
</evidence>
<dbReference type="GO" id="GO:0005886">
    <property type="term" value="C:plasma membrane"/>
    <property type="evidence" value="ECO:0007669"/>
    <property type="project" value="TreeGrafter"/>
</dbReference>
<feature type="transmembrane region" description="Helical" evidence="7">
    <location>
        <begin position="264"/>
        <end position="286"/>
    </location>
</feature>
<evidence type="ECO:0000256" key="2">
    <source>
        <dbReference type="ARBA" id="ARBA00006148"/>
    </source>
</evidence>
<comment type="subcellular location">
    <subcellularLocation>
        <location evidence="1">Membrane</location>
        <topology evidence="1">Multi-pass membrane protein</topology>
    </subcellularLocation>
</comment>
<feature type="transmembrane region" description="Helical" evidence="7">
    <location>
        <begin position="75"/>
        <end position="97"/>
    </location>
</feature>
<keyword evidence="9" id="KW-1185">Reference proteome</keyword>
<evidence type="ECO:0000256" key="4">
    <source>
        <dbReference type="ARBA" id="ARBA00022692"/>
    </source>
</evidence>
<organism evidence="8 9">
    <name type="scientific">Ramlibacter albus</name>
    <dbReference type="NCBI Taxonomy" id="2079448"/>
    <lineage>
        <taxon>Bacteria</taxon>
        <taxon>Pseudomonadati</taxon>
        <taxon>Pseudomonadota</taxon>
        <taxon>Betaproteobacteria</taxon>
        <taxon>Burkholderiales</taxon>
        <taxon>Comamonadaceae</taxon>
        <taxon>Ramlibacter</taxon>
    </lineage>
</organism>
<feature type="transmembrane region" description="Helical" evidence="7">
    <location>
        <begin position="12"/>
        <end position="28"/>
    </location>
</feature>
<dbReference type="PANTHER" id="PTHR42865:SF5">
    <property type="entry name" value="L-CYSTINE TRANSPORTER TCYP"/>
    <property type="match status" value="1"/>
</dbReference>
<reference evidence="8" key="1">
    <citation type="submission" date="2020-08" db="EMBL/GenBank/DDBJ databases">
        <title>Ramlibacter sp. GTP1 16S ribosomal RNA gene genome sequencing and assembly.</title>
        <authorList>
            <person name="Kang M."/>
        </authorList>
    </citation>
    <scope>NUCLEOTIDE SEQUENCE</scope>
    <source>
        <strain evidence="8">GTP1</strain>
    </source>
</reference>
<dbReference type="PRINTS" id="PR00173">
    <property type="entry name" value="EDTRNSPORT"/>
</dbReference>
<evidence type="ECO:0000313" key="8">
    <source>
        <dbReference type="EMBL" id="MBC5764493.1"/>
    </source>
</evidence>
<feature type="transmembrane region" description="Helical" evidence="7">
    <location>
        <begin position="339"/>
        <end position="356"/>
    </location>
</feature>
<keyword evidence="4 7" id="KW-0812">Transmembrane</keyword>
<dbReference type="PANTHER" id="PTHR42865">
    <property type="entry name" value="PROTON/GLUTAMATE-ASPARTATE SYMPORTER"/>
    <property type="match status" value="1"/>
</dbReference>
<dbReference type="InterPro" id="IPR001991">
    <property type="entry name" value="Na-dicarboxylate_symporter"/>
</dbReference>
<feature type="transmembrane region" description="Helical" evidence="7">
    <location>
        <begin position="149"/>
        <end position="174"/>
    </location>
</feature>
<feature type="transmembrane region" description="Helical" evidence="7">
    <location>
        <begin position="232"/>
        <end position="252"/>
    </location>
</feature>
<protein>
    <submittedName>
        <fullName evidence="8">Cation:dicarboxylase symporter family transporter</fullName>
    </submittedName>
</protein>
<evidence type="ECO:0000256" key="5">
    <source>
        <dbReference type="ARBA" id="ARBA00022989"/>
    </source>
</evidence>
<feature type="transmembrane region" description="Helical" evidence="7">
    <location>
        <begin position="306"/>
        <end position="327"/>
    </location>
</feature>
<feature type="transmembrane region" description="Helical" evidence="7">
    <location>
        <begin position="362"/>
        <end position="384"/>
    </location>
</feature>
<comment type="similarity">
    <text evidence="2">Belongs to the dicarboxylate/amino acid:cation symporter (DAACS) (TC 2.A.23) family.</text>
</comment>
<dbReference type="GO" id="GO:0015293">
    <property type="term" value="F:symporter activity"/>
    <property type="evidence" value="ECO:0007669"/>
    <property type="project" value="InterPro"/>
</dbReference>
<keyword evidence="6 7" id="KW-0472">Membrane</keyword>
<feature type="transmembrane region" description="Helical" evidence="7">
    <location>
        <begin position="441"/>
        <end position="462"/>
    </location>
</feature>
<dbReference type="EMBL" id="JACORU010000002">
    <property type="protein sequence ID" value="MBC5764493.1"/>
    <property type="molecule type" value="Genomic_DNA"/>
</dbReference>
<keyword evidence="5 7" id="KW-1133">Transmembrane helix</keyword>
<dbReference type="SUPFAM" id="SSF118215">
    <property type="entry name" value="Proton glutamate symport protein"/>
    <property type="match status" value="1"/>
</dbReference>
<dbReference type="Pfam" id="PF00375">
    <property type="entry name" value="SDF"/>
    <property type="match status" value="1"/>
</dbReference>
<dbReference type="AlphaFoldDB" id="A0A923M611"/>
<dbReference type="InterPro" id="IPR036458">
    <property type="entry name" value="Na:dicarbo_symporter_sf"/>
</dbReference>
<dbReference type="GO" id="GO:0015184">
    <property type="term" value="F:L-cystine transmembrane transporter activity"/>
    <property type="evidence" value="ECO:0007669"/>
    <property type="project" value="TreeGrafter"/>
</dbReference>
<keyword evidence="3" id="KW-0813">Transport</keyword>
<accession>A0A923M611</accession>
<gene>
    <name evidence="8" type="ORF">H8R02_08530</name>
</gene>
<evidence type="ECO:0000313" key="9">
    <source>
        <dbReference type="Proteomes" id="UP000596827"/>
    </source>
</evidence>
<feature type="transmembrane region" description="Helical" evidence="7">
    <location>
        <begin position="40"/>
        <end position="63"/>
    </location>
</feature>